<evidence type="ECO:0000313" key="11">
    <source>
        <dbReference type="EMBL" id="MBG0779693.1"/>
    </source>
</evidence>
<feature type="transmembrane region" description="Helical" evidence="9">
    <location>
        <begin position="139"/>
        <end position="161"/>
    </location>
</feature>
<evidence type="ECO:0000256" key="7">
    <source>
        <dbReference type="ARBA" id="ARBA00023136"/>
    </source>
</evidence>
<evidence type="ECO:0000259" key="10">
    <source>
        <dbReference type="Pfam" id="PF04290"/>
    </source>
</evidence>
<gene>
    <name evidence="11" type="ORF">H0S81_07180</name>
</gene>
<dbReference type="InterPro" id="IPR007387">
    <property type="entry name" value="TRAP_DctQ"/>
</dbReference>
<sequence length="169" mass="19475">MQKLKQFITIIGSMNRGLGRISSFVLMLIMLFLCYEVVMRYFFNSPTIWVHELSGFSFAFYLALTGPWLLERKEHVSVDIVYSRFPPRFRLTADIIAYLVCLIFFVVLFWVGGKDMLHAFKINQHSYTVWGPPLGPVKLFVPIAAVLFILQALAGICDVIVKFREESVK</sequence>
<evidence type="ECO:0000256" key="4">
    <source>
        <dbReference type="ARBA" id="ARBA00022519"/>
    </source>
</evidence>
<evidence type="ECO:0000256" key="2">
    <source>
        <dbReference type="ARBA" id="ARBA00022448"/>
    </source>
</evidence>
<evidence type="ECO:0000256" key="8">
    <source>
        <dbReference type="ARBA" id="ARBA00038436"/>
    </source>
</evidence>
<dbReference type="InterPro" id="IPR055348">
    <property type="entry name" value="DctQ"/>
</dbReference>
<keyword evidence="4" id="KW-0997">Cell inner membrane</keyword>
<keyword evidence="6 9" id="KW-1133">Transmembrane helix</keyword>
<feature type="transmembrane region" description="Helical" evidence="9">
    <location>
        <begin position="49"/>
        <end position="70"/>
    </location>
</feature>
<keyword evidence="2" id="KW-0813">Transport</keyword>
<dbReference type="Proteomes" id="UP000706172">
    <property type="component" value="Unassembled WGS sequence"/>
</dbReference>
<evidence type="ECO:0000256" key="3">
    <source>
        <dbReference type="ARBA" id="ARBA00022475"/>
    </source>
</evidence>
<evidence type="ECO:0000256" key="9">
    <source>
        <dbReference type="SAM" id="Phobius"/>
    </source>
</evidence>
<proteinExistence type="inferred from homology"/>
<feature type="domain" description="Tripartite ATP-independent periplasmic transporters DctQ component" evidence="10">
    <location>
        <begin position="29"/>
        <end position="158"/>
    </location>
</feature>
<evidence type="ECO:0000256" key="5">
    <source>
        <dbReference type="ARBA" id="ARBA00022692"/>
    </source>
</evidence>
<protein>
    <submittedName>
        <fullName evidence="11">TRAP transporter small permease subunit</fullName>
    </submittedName>
</protein>
<organism evidence="11 12">
    <name type="scientific">Desulfotignum balticum</name>
    <dbReference type="NCBI Taxonomy" id="115781"/>
    <lineage>
        <taxon>Bacteria</taxon>
        <taxon>Pseudomonadati</taxon>
        <taxon>Thermodesulfobacteriota</taxon>
        <taxon>Desulfobacteria</taxon>
        <taxon>Desulfobacterales</taxon>
        <taxon>Desulfobacteraceae</taxon>
        <taxon>Desulfotignum</taxon>
    </lineage>
</organism>
<feature type="transmembrane region" description="Helical" evidence="9">
    <location>
        <begin position="91"/>
        <end position="111"/>
    </location>
</feature>
<comment type="subcellular location">
    <subcellularLocation>
        <location evidence="1">Cell inner membrane</location>
        <topology evidence="1">Multi-pass membrane protein</topology>
    </subcellularLocation>
</comment>
<dbReference type="GO" id="GO:0005886">
    <property type="term" value="C:plasma membrane"/>
    <property type="evidence" value="ECO:0007669"/>
    <property type="project" value="UniProtKB-SubCell"/>
</dbReference>
<dbReference type="EMBL" id="JACCQK010000409">
    <property type="protein sequence ID" value="MBG0779693.1"/>
    <property type="molecule type" value="Genomic_DNA"/>
</dbReference>
<evidence type="ECO:0000313" key="12">
    <source>
        <dbReference type="Proteomes" id="UP000706172"/>
    </source>
</evidence>
<evidence type="ECO:0000256" key="1">
    <source>
        <dbReference type="ARBA" id="ARBA00004429"/>
    </source>
</evidence>
<dbReference type="PANTHER" id="PTHR35011">
    <property type="entry name" value="2,3-DIKETO-L-GULONATE TRAP TRANSPORTER SMALL PERMEASE PROTEIN YIAM"/>
    <property type="match status" value="1"/>
</dbReference>
<keyword evidence="5 9" id="KW-0812">Transmembrane</keyword>
<dbReference type="Pfam" id="PF04290">
    <property type="entry name" value="DctQ"/>
    <property type="match status" value="1"/>
</dbReference>
<evidence type="ECO:0000256" key="6">
    <source>
        <dbReference type="ARBA" id="ARBA00022989"/>
    </source>
</evidence>
<comment type="caution">
    <text evidence="11">The sequence shown here is derived from an EMBL/GenBank/DDBJ whole genome shotgun (WGS) entry which is preliminary data.</text>
</comment>
<accession>A0A931CS38</accession>
<feature type="transmembrane region" description="Helical" evidence="9">
    <location>
        <begin position="21"/>
        <end position="43"/>
    </location>
</feature>
<reference evidence="11" key="1">
    <citation type="submission" date="2020-07" db="EMBL/GenBank/DDBJ databases">
        <title>Severe corrosion of carbon steel in oil field produced water can be linked to methanogenic archaea containing a special type of NiFe hydrogenase.</title>
        <authorList>
            <person name="Lahme S."/>
            <person name="Mand J."/>
            <person name="Longwell J."/>
            <person name="Smith R."/>
            <person name="Enning D."/>
        </authorList>
    </citation>
    <scope>NUCLEOTIDE SEQUENCE</scope>
    <source>
        <strain evidence="11">MIC098Bin6</strain>
    </source>
</reference>
<dbReference type="AlphaFoldDB" id="A0A931CS38"/>
<keyword evidence="7 9" id="KW-0472">Membrane</keyword>
<comment type="similarity">
    <text evidence="8">Belongs to the TRAP transporter small permease family.</text>
</comment>
<keyword evidence="3" id="KW-1003">Cell membrane</keyword>
<dbReference type="PANTHER" id="PTHR35011:SF4">
    <property type="entry name" value="SLL1102 PROTEIN"/>
    <property type="match status" value="1"/>
</dbReference>
<name>A0A931CS38_9BACT</name>